<keyword evidence="7" id="KW-1185">Reference proteome</keyword>
<dbReference type="SUPFAM" id="SSF52540">
    <property type="entry name" value="P-loop containing nucleoside triphosphate hydrolases"/>
    <property type="match status" value="1"/>
</dbReference>
<dbReference type="PANTHER" id="PTHR46743">
    <property type="entry name" value="TEICHOIC ACIDS EXPORT ATP-BINDING PROTEIN TAGH"/>
    <property type="match status" value="1"/>
</dbReference>
<evidence type="ECO:0000313" key="6">
    <source>
        <dbReference type="EMBL" id="NEN24065.1"/>
    </source>
</evidence>
<dbReference type="PROSITE" id="PS00211">
    <property type="entry name" value="ABC_TRANSPORTER_1"/>
    <property type="match status" value="1"/>
</dbReference>
<dbReference type="GO" id="GO:0140359">
    <property type="term" value="F:ABC-type transporter activity"/>
    <property type="evidence" value="ECO:0007669"/>
    <property type="project" value="InterPro"/>
</dbReference>
<dbReference type="EMBL" id="JAAGVY010000019">
    <property type="protein sequence ID" value="NEN24065.1"/>
    <property type="molecule type" value="Genomic_DNA"/>
</dbReference>
<dbReference type="PROSITE" id="PS50893">
    <property type="entry name" value="ABC_TRANSPORTER_2"/>
    <property type="match status" value="1"/>
</dbReference>
<comment type="similarity">
    <text evidence="1">Belongs to the ABC transporter superfamily.</text>
</comment>
<evidence type="ECO:0000256" key="2">
    <source>
        <dbReference type="ARBA" id="ARBA00022448"/>
    </source>
</evidence>
<dbReference type="InterPro" id="IPR017871">
    <property type="entry name" value="ABC_transporter-like_CS"/>
</dbReference>
<dbReference type="Pfam" id="PF00005">
    <property type="entry name" value="ABC_tran"/>
    <property type="match status" value="1"/>
</dbReference>
<organism evidence="6 7">
    <name type="scientific">Cryomorpha ignava</name>
    <dbReference type="NCBI Taxonomy" id="101383"/>
    <lineage>
        <taxon>Bacteria</taxon>
        <taxon>Pseudomonadati</taxon>
        <taxon>Bacteroidota</taxon>
        <taxon>Flavobacteriia</taxon>
        <taxon>Flavobacteriales</taxon>
        <taxon>Cryomorphaceae</taxon>
        <taxon>Cryomorpha</taxon>
    </lineage>
</organism>
<keyword evidence="4 6" id="KW-0067">ATP-binding</keyword>
<dbReference type="AlphaFoldDB" id="A0A7K3WTS4"/>
<gene>
    <name evidence="6" type="ORF">G3O08_11195</name>
</gene>
<name>A0A7K3WTS4_9FLAO</name>
<dbReference type="InterPro" id="IPR003439">
    <property type="entry name" value="ABC_transporter-like_ATP-bd"/>
</dbReference>
<accession>A0A7K3WTS4</accession>
<dbReference type="RefSeq" id="WP_163285461.1">
    <property type="nucleotide sequence ID" value="NZ_JAAGVY010000019.1"/>
</dbReference>
<dbReference type="PANTHER" id="PTHR46743:SF2">
    <property type="entry name" value="TEICHOIC ACIDS EXPORT ATP-BINDING PROTEIN TAGH"/>
    <property type="match status" value="1"/>
</dbReference>
<reference evidence="6 7" key="1">
    <citation type="submission" date="2020-02" db="EMBL/GenBank/DDBJ databases">
        <title>Out from the shadows clarifying the taxonomy of the family Cryomorphaceae and related taxa by utilizing the GTDB taxonomic framework.</title>
        <authorList>
            <person name="Bowman J.P."/>
        </authorList>
    </citation>
    <scope>NUCLEOTIDE SEQUENCE [LARGE SCALE GENOMIC DNA]</scope>
    <source>
        <strain evidence="6 7">QSSC 1-22</strain>
    </source>
</reference>
<dbReference type="GO" id="GO:0016020">
    <property type="term" value="C:membrane"/>
    <property type="evidence" value="ECO:0007669"/>
    <property type="project" value="InterPro"/>
</dbReference>
<dbReference type="CDD" id="cd03220">
    <property type="entry name" value="ABC_KpsT_Wzt"/>
    <property type="match status" value="1"/>
</dbReference>
<dbReference type="InterPro" id="IPR027417">
    <property type="entry name" value="P-loop_NTPase"/>
</dbReference>
<evidence type="ECO:0000259" key="5">
    <source>
        <dbReference type="PROSITE" id="PS50893"/>
    </source>
</evidence>
<dbReference type="InterPro" id="IPR050683">
    <property type="entry name" value="Bact_Polysacc_Export_ATP-bd"/>
</dbReference>
<dbReference type="GO" id="GO:0005524">
    <property type="term" value="F:ATP binding"/>
    <property type="evidence" value="ECO:0007669"/>
    <property type="project" value="UniProtKB-KW"/>
</dbReference>
<dbReference type="GO" id="GO:0016887">
    <property type="term" value="F:ATP hydrolysis activity"/>
    <property type="evidence" value="ECO:0007669"/>
    <property type="project" value="InterPro"/>
</dbReference>
<keyword evidence="2" id="KW-0813">Transport</keyword>
<proteinExistence type="inferred from homology"/>
<dbReference type="Proteomes" id="UP000486602">
    <property type="component" value="Unassembled WGS sequence"/>
</dbReference>
<evidence type="ECO:0000313" key="7">
    <source>
        <dbReference type="Proteomes" id="UP000486602"/>
    </source>
</evidence>
<dbReference type="InterPro" id="IPR003593">
    <property type="entry name" value="AAA+_ATPase"/>
</dbReference>
<dbReference type="InterPro" id="IPR015860">
    <property type="entry name" value="ABC_transpr_TagH-like"/>
</dbReference>
<dbReference type="Gene3D" id="3.40.50.300">
    <property type="entry name" value="P-loop containing nucleotide triphosphate hydrolases"/>
    <property type="match status" value="1"/>
</dbReference>
<evidence type="ECO:0000256" key="3">
    <source>
        <dbReference type="ARBA" id="ARBA00022741"/>
    </source>
</evidence>
<evidence type="ECO:0000256" key="1">
    <source>
        <dbReference type="ARBA" id="ARBA00005417"/>
    </source>
</evidence>
<evidence type="ECO:0000256" key="4">
    <source>
        <dbReference type="ARBA" id="ARBA00022840"/>
    </source>
</evidence>
<feature type="domain" description="ABC transporter" evidence="5">
    <location>
        <begin position="5"/>
        <end position="239"/>
    </location>
</feature>
<protein>
    <submittedName>
        <fullName evidence="6">ABC transporter ATP-binding protein</fullName>
    </submittedName>
</protein>
<comment type="caution">
    <text evidence="6">The sequence shown here is derived from an EMBL/GenBank/DDBJ whole genome shotgun (WGS) entry which is preliminary data.</text>
</comment>
<dbReference type="SMART" id="SM00382">
    <property type="entry name" value="AAA"/>
    <property type="match status" value="1"/>
</dbReference>
<sequence length="400" mass="43928">MSKVLQIENLGKSYQIGEYGGIGVQNQNENIDALQNVSFEVNRGEVVGIIGKNGAGKSTLLKLLSQITMPTAGIIRAKGKIASLLEVGTGMHPDLTGRENVFLNGAILGMSKAEIKSKFDEIVRFSGCEAFIDTPIKRYSSGMKVRLGFSVAAFLDSEIIIIDEVLAVGDAEFQSKAIQKILEITADGAKTILFVSHNMASVKSLCNRCLLLEKGKLIYDGDIDKAISRYMGYDTQMSDRNKVWITGSAPGNADYKLRAARIVAKGKTFEEPLSTSDSIAIEVEIESVQKAERLDITFQLMSEAGDFLAATSTFQISDSELKANKEGNMTLFSCLIPANIFNQSTYRINCLLLENRKTVVHRFDDLFKLGFTAAGRNPESWMGQAKSHFLPHLNWNITVK</sequence>
<keyword evidence="3" id="KW-0547">Nucleotide-binding</keyword>